<reference evidence="2 3" key="1">
    <citation type="submission" date="2018-04" db="EMBL/GenBank/DDBJ databases">
        <title>The genome of golden apple snail Pomacea canaliculata provides insight into stress tolerance and invasive adaptation.</title>
        <authorList>
            <person name="Liu C."/>
            <person name="Liu B."/>
            <person name="Ren Y."/>
            <person name="Zhang Y."/>
            <person name="Wang H."/>
            <person name="Li S."/>
            <person name="Jiang F."/>
            <person name="Yin L."/>
            <person name="Zhang G."/>
            <person name="Qian W."/>
            <person name="Fan W."/>
        </authorList>
    </citation>
    <scope>NUCLEOTIDE SEQUENCE [LARGE SCALE GENOMIC DNA]</scope>
    <source>
        <strain evidence="2">SZHN2017</strain>
        <tissue evidence="2">Muscle</tissue>
    </source>
</reference>
<dbReference type="EMBL" id="PZQS01000012">
    <property type="protein sequence ID" value="PVD20519.1"/>
    <property type="molecule type" value="Genomic_DNA"/>
</dbReference>
<feature type="region of interest" description="Disordered" evidence="1">
    <location>
        <begin position="157"/>
        <end position="179"/>
    </location>
</feature>
<dbReference type="Proteomes" id="UP000245119">
    <property type="component" value="Linkage Group LG12"/>
</dbReference>
<keyword evidence="3" id="KW-1185">Reference proteome</keyword>
<organism evidence="2 3">
    <name type="scientific">Pomacea canaliculata</name>
    <name type="common">Golden apple snail</name>
    <dbReference type="NCBI Taxonomy" id="400727"/>
    <lineage>
        <taxon>Eukaryota</taxon>
        <taxon>Metazoa</taxon>
        <taxon>Spiralia</taxon>
        <taxon>Lophotrochozoa</taxon>
        <taxon>Mollusca</taxon>
        <taxon>Gastropoda</taxon>
        <taxon>Caenogastropoda</taxon>
        <taxon>Architaenioglossa</taxon>
        <taxon>Ampullarioidea</taxon>
        <taxon>Ampullariidae</taxon>
        <taxon>Pomacea</taxon>
    </lineage>
</organism>
<name>A0A2T7NH65_POMCA</name>
<dbReference type="AlphaFoldDB" id="A0A2T7NH65"/>
<protein>
    <submittedName>
        <fullName evidence="2">Uncharacterized protein</fullName>
    </submittedName>
</protein>
<proteinExistence type="predicted"/>
<evidence type="ECO:0000313" key="3">
    <source>
        <dbReference type="Proteomes" id="UP000245119"/>
    </source>
</evidence>
<sequence length="179" mass="18985">MSTVPTTSQMKGLSVVSSAGLRDLACVAIRRRLNCYYLLFGCDDRRGMLGTSDFALAWIVQELLEAIPCACYKGGGKMVESRGHGELNPTAPCCTVGACVSGQLHLHLSVGPDPSRGQAAGSRYTNLMSFSRSVPIHLVPTLESPASFPHLALSRSLRPSTRNLPGPTRPSGALYIAGP</sequence>
<accession>A0A2T7NH65</accession>
<comment type="caution">
    <text evidence="2">The sequence shown here is derived from an EMBL/GenBank/DDBJ whole genome shotgun (WGS) entry which is preliminary data.</text>
</comment>
<gene>
    <name evidence="2" type="ORF">C0Q70_18675</name>
</gene>
<evidence type="ECO:0000256" key="1">
    <source>
        <dbReference type="SAM" id="MobiDB-lite"/>
    </source>
</evidence>
<evidence type="ECO:0000313" key="2">
    <source>
        <dbReference type="EMBL" id="PVD20519.1"/>
    </source>
</evidence>